<dbReference type="SUPFAM" id="SSF55821">
    <property type="entry name" value="YrdC/RibB"/>
    <property type="match status" value="1"/>
</dbReference>
<dbReference type="GO" id="GO:0000287">
    <property type="term" value="F:magnesium ion binding"/>
    <property type="evidence" value="ECO:0007669"/>
    <property type="project" value="UniProtKB-UniRule"/>
</dbReference>
<evidence type="ECO:0000256" key="9">
    <source>
        <dbReference type="ARBA" id="ARBA00023211"/>
    </source>
</evidence>
<dbReference type="GO" id="GO:0009231">
    <property type="term" value="P:riboflavin biosynthetic process"/>
    <property type="evidence" value="ECO:0007669"/>
    <property type="project" value="UniProtKB-UniRule"/>
</dbReference>
<dbReference type="InterPro" id="IPR017945">
    <property type="entry name" value="DHBP_synth_RibB-like_a/b_dom"/>
</dbReference>
<comment type="pathway">
    <text evidence="2 12 13">Cofactor biosynthesis; riboflavin biosynthesis; 2-hydroxy-3-oxobutyl phosphate from D-ribulose 5-phosphate: step 1/1.</text>
</comment>
<evidence type="ECO:0000313" key="15">
    <source>
        <dbReference type="Proteomes" id="UP000265916"/>
    </source>
</evidence>
<comment type="catalytic activity">
    <reaction evidence="12 13">
        <text>D-ribulose 5-phosphate = (2S)-2-hydroxy-3-oxobutyl phosphate + formate + H(+)</text>
        <dbReference type="Rhea" id="RHEA:18457"/>
        <dbReference type="ChEBI" id="CHEBI:15378"/>
        <dbReference type="ChEBI" id="CHEBI:15740"/>
        <dbReference type="ChEBI" id="CHEBI:58121"/>
        <dbReference type="ChEBI" id="CHEBI:58830"/>
        <dbReference type="EC" id="4.1.99.12"/>
    </reaction>
</comment>
<sequence>MTQSFKLAGTPLSRIQDAVKALQENRGVLILDDENRENEGDLIFAAEHITVPQMAELIRYGSGIVCLCIDAQLAQRLELPYMVDNNTSVNKTAFTVTIEAAQGVSTGVSAADRVTTVKAAVKPGAVAADLHRPGHMFPLIANPQGVLGRRGHTEASIDICKIAQRGNYGVICEITNDDGTMARAPEIVAFGAKFNYPVITIDDLTWYLENYGYQTPSL</sequence>
<comment type="similarity">
    <text evidence="11 12 13">Belongs to the DHBP synthase family.</text>
</comment>
<evidence type="ECO:0000256" key="13">
    <source>
        <dbReference type="RuleBase" id="RU003843"/>
    </source>
</evidence>
<dbReference type="EC" id="4.1.99.12" evidence="4 12"/>
<comment type="subunit">
    <text evidence="3 12 13">Homodimer.</text>
</comment>
<comment type="caution">
    <text evidence="14">The sequence shown here is derived from an EMBL/GenBank/DDBJ whole genome shotgun (WGS) entry which is preliminary data.</text>
</comment>
<feature type="binding site" evidence="12">
    <location>
        <position position="37"/>
    </location>
    <ligand>
        <name>Mg(2+)</name>
        <dbReference type="ChEBI" id="CHEBI:18420"/>
        <label>2</label>
    </ligand>
</feature>
<evidence type="ECO:0000256" key="12">
    <source>
        <dbReference type="HAMAP-Rule" id="MF_00180"/>
    </source>
</evidence>
<comment type="function">
    <text evidence="1 12 13">Catalyzes the conversion of D-ribulose 5-phosphate to formate and 3,4-dihydroxy-2-butanone 4-phosphate.</text>
</comment>
<reference evidence="14 15" key="1">
    <citation type="submission" date="2017-08" db="EMBL/GenBank/DDBJ databases">
        <title>Reclassification of Bisgaard taxon 37 and 44.</title>
        <authorList>
            <person name="Christensen H."/>
        </authorList>
    </citation>
    <scope>NUCLEOTIDE SEQUENCE [LARGE SCALE GENOMIC DNA]</scope>
    <source>
        <strain evidence="14 15">111</strain>
    </source>
</reference>
<dbReference type="Gene3D" id="3.90.870.10">
    <property type="entry name" value="DHBP synthase"/>
    <property type="match status" value="1"/>
</dbReference>
<name>A0A3A1YD70_9GAMM</name>
<dbReference type="RefSeq" id="WP_119532332.1">
    <property type="nucleotide sequence ID" value="NZ_JBHSSP010000006.1"/>
</dbReference>
<keyword evidence="6 12" id="KW-0686">Riboflavin biosynthesis</keyword>
<evidence type="ECO:0000256" key="10">
    <source>
        <dbReference type="ARBA" id="ARBA00023239"/>
    </source>
</evidence>
<keyword evidence="10 12" id="KW-0456">Lyase</keyword>
<protein>
    <recommendedName>
        <fullName evidence="5 12">3,4-dihydroxy-2-butanone 4-phosphate synthase</fullName>
        <shortName evidence="12 13">DHBP synthase</shortName>
        <ecNumber evidence="4 12">4.1.99.12</ecNumber>
    </recommendedName>
</protein>
<evidence type="ECO:0000256" key="6">
    <source>
        <dbReference type="ARBA" id="ARBA00022619"/>
    </source>
</evidence>
<evidence type="ECO:0000313" key="14">
    <source>
        <dbReference type="EMBL" id="RIY35189.1"/>
    </source>
</evidence>
<keyword evidence="15" id="KW-1185">Reference proteome</keyword>
<feature type="site" description="Essential for catalytic activity" evidence="12">
    <location>
        <position position="135"/>
    </location>
</feature>
<evidence type="ECO:0000256" key="4">
    <source>
        <dbReference type="ARBA" id="ARBA00012153"/>
    </source>
</evidence>
<keyword evidence="8 12" id="KW-0460">Magnesium</keyword>
<dbReference type="NCBIfam" id="TIGR00506">
    <property type="entry name" value="ribB"/>
    <property type="match status" value="1"/>
</dbReference>
<dbReference type="PANTHER" id="PTHR21327:SF38">
    <property type="entry name" value="3,4-DIHYDROXY-2-BUTANONE 4-PHOSPHATE SYNTHASE"/>
    <property type="match status" value="1"/>
</dbReference>
<feature type="binding site" evidence="12">
    <location>
        <begin position="36"/>
        <end position="37"/>
    </location>
    <ligand>
        <name>D-ribulose 5-phosphate</name>
        <dbReference type="ChEBI" id="CHEBI:58121"/>
    </ligand>
</feature>
<dbReference type="Pfam" id="PF00926">
    <property type="entry name" value="DHBP_synthase"/>
    <property type="match status" value="1"/>
</dbReference>
<dbReference type="GO" id="GO:0030145">
    <property type="term" value="F:manganese ion binding"/>
    <property type="evidence" value="ECO:0007669"/>
    <property type="project" value="UniProtKB-UniRule"/>
</dbReference>
<feature type="binding site" evidence="12">
    <location>
        <begin position="149"/>
        <end position="153"/>
    </location>
    <ligand>
        <name>D-ribulose 5-phosphate</name>
        <dbReference type="ChEBI" id="CHEBI:58121"/>
    </ligand>
</feature>
<dbReference type="EMBL" id="NRJG01000146">
    <property type="protein sequence ID" value="RIY35189.1"/>
    <property type="molecule type" value="Genomic_DNA"/>
</dbReference>
<dbReference type="InterPro" id="IPR000422">
    <property type="entry name" value="DHBP_synthase_RibB"/>
</dbReference>
<dbReference type="GO" id="GO:0008686">
    <property type="term" value="F:3,4-dihydroxy-2-butanone-4-phosphate synthase activity"/>
    <property type="evidence" value="ECO:0007669"/>
    <property type="project" value="UniProtKB-UniRule"/>
</dbReference>
<organism evidence="14 15">
    <name type="scientific">Psittacicella hinzii</name>
    <dbReference type="NCBI Taxonomy" id="2028575"/>
    <lineage>
        <taxon>Bacteria</taxon>
        <taxon>Pseudomonadati</taxon>
        <taxon>Pseudomonadota</taxon>
        <taxon>Gammaproteobacteria</taxon>
        <taxon>Pasteurellales</taxon>
        <taxon>Psittacicellaceae</taxon>
        <taxon>Psittacicella</taxon>
    </lineage>
</organism>
<dbReference type="OrthoDB" id="9793111at2"/>
<comment type="cofactor">
    <cofactor evidence="12 13">
        <name>Mg(2+)</name>
        <dbReference type="ChEBI" id="CHEBI:18420"/>
    </cofactor>
    <cofactor evidence="12 13">
        <name>Mn(2+)</name>
        <dbReference type="ChEBI" id="CHEBI:29035"/>
    </cofactor>
    <text evidence="12 13">Binds 2 divalent metal cations per subunit. Magnesium or manganese.</text>
</comment>
<gene>
    <name evidence="12 14" type="primary">ribB</name>
    <name evidence="14" type="ORF">CKF58_06935</name>
</gene>
<evidence type="ECO:0000256" key="8">
    <source>
        <dbReference type="ARBA" id="ARBA00022842"/>
    </source>
</evidence>
<dbReference type="Proteomes" id="UP000265916">
    <property type="component" value="Unassembled WGS sequence"/>
</dbReference>
<feature type="binding site" evidence="12">
    <location>
        <position position="152"/>
    </location>
    <ligand>
        <name>Mg(2+)</name>
        <dbReference type="ChEBI" id="CHEBI:18420"/>
        <label>2</label>
    </ligand>
</feature>
<evidence type="ECO:0000256" key="11">
    <source>
        <dbReference type="ARBA" id="ARBA00060730"/>
    </source>
</evidence>
<evidence type="ECO:0000256" key="2">
    <source>
        <dbReference type="ARBA" id="ARBA00004904"/>
    </source>
</evidence>
<dbReference type="GO" id="GO:0005829">
    <property type="term" value="C:cytosol"/>
    <property type="evidence" value="ECO:0007669"/>
    <property type="project" value="TreeGrafter"/>
</dbReference>
<keyword evidence="9 12" id="KW-0464">Manganese</keyword>
<accession>A0A3A1YD70</accession>
<feature type="site" description="Essential for catalytic activity" evidence="12">
    <location>
        <position position="173"/>
    </location>
</feature>
<keyword evidence="7 12" id="KW-0479">Metal-binding</keyword>
<dbReference type="FunFam" id="3.90.870.10:FF:000002">
    <property type="entry name" value="3,4-dihydroxy-2-butanone 4-phosphate synthase"/>
    <property type="match status" value="1"/>
</dbReference>
<proteinExistence type="inferred from homology"/>
<evidence type="ECO:0000256" key="1">
    <source>
        <dbReference type="ARBA" id="ARBA00002284"/>
    </source>
</evidence>
<dbReference type="HAMAP" id="MF_00180">
    <property type="entry name" value="RibB"/>
    <property type="match status" value="1"/>
</dbReference>
<dbReference type="AlphaFoldDB" id="A0A3A1YD70"/>
<feature type="binding site" evidence="12">
    <location>
        <position position="37"/>
    </location>
    <ligand>
        <name>Mg(2+)</name>
        <dbReference type="ChEBI" id="CHEBI:18420"/>
        <label>1</label>
    </ligand>
</feature>
<evidence type="ECO:0000256" key="7">
    <source>
        <dbReference type="ARBA" id="ARBA00022723"/>
    </source>
</evidence>
<dbReference type="UniPathway" id="UPA00275">
    <property type="reaction ID" value="UER00399"/>
</dbReference>
<evidence type="ECO:0000256" key="3">
    <source>
        <dbReference type="ARBA" id="ARBA00011738"/>
    </source>
</evidence>
<dbReference type="PANTHER" id="PTHR21327">
    <property type="entry name" value="GTP CYCLOHYDROLASE II-RELATED"/>
    <property type="match status" value="1"/>
</dbReference>
<feature type="binding site" evidence="12">
    <location>
        <position position="41"/>
    </location>
    <ligand>
        <name>D-ribulose 5-phosphate</name>
        <dbReference type="ChEBI" id="CHEBI:58121"/>
    </ligand>
</feature>
<evidence type="ECO:0000256" key="5">
    <source>
        <dbReference type="ARBA" id="ARBA00018836"/>
    </source>
</evidence>